<evidence type="ECO:0008006" key="4">
    <source>
        <dbReference type="Google" id="ProtNLM"/>
    </source>
</evidence>
<keyword evidence="3" id="KW-1185">Reference proteome</keyword>
<feature type="transmembrane region" description="Helical" evidence="1">
    <location>
        <begin position="81"/>
        <end position="101"/>
    </location>
</feature>
<comment type="caution">
    <text evidence="2">The sequence shown here is derived from an EMBL/GenBank/DDBJ whole genome shotgun (WGS) entry which is preliminary data.</text>
</comment>
<keyword evidence="1" id="KW-0812">Transmembrane</keyword>
<organism evidence="2 3">
    <name type="scientific">Hibiscus sabdariffa</name>
    <name type="common">roselle</name>
    <dbReference type="NCBI Taxonomy" id="183260"/>
    <lineage>
        <taxon>Eukaryota</taxon>
        <taxon>Viridiplantae</taxon>
        <taxon>Streptophyta</taxon>
        <taxon>Embryophyta</taxon>
        <taxon>Tracheophyta</taxon>
        <taxon>Spermatophyta</taxon>
        <taxon>Magnoliopsida</taxon>
        <taxon>eudicotyledons</taxon>
        <taxon>Gunneridae</taxon>
        <taxon>Pentapetalae</taxon>
        <taxon>rosids</taxon>
        <taxon>malvids</taxon>
        <taxon>Malvales</taxon>
        <taxon>Malvaceae</taxon>
        <taxon>Malvoideae</taxon>
        <taxon>Hibiscus</taxon>
    </lineage>
</organism>
<dbReference type="Proteomes" id="UP001396334">
    <property type="component" value="Unassembled WGS sequence"/>
</dbReference>
<evidence type="ECO:0000313" key="3">
    <source>
        <dbReference type="Proteomes" id="UP001396334"/>
    </source>
</evidence>
<sequence>MGCGISMSKAGTTSVCLGKNAGARAVVDGVAYEEDGFRGKIRKCNVENHNNKEQEQRSNDETRKIGTAGKRLKNVKQKFKALSLFFLLCKSYISFGVVFSFNEC</sequence>
<dbReference type="EMBL" id="JBBPBN010000031">
    <property type="protein sequence ID" value="KAK9003938.1"/>
    <property type="molecule type" value="Genomic_DNA"/>
</dbReference>
<keyword evidence="1" id="KW-1133">Transmembrane helix</keyword>
<keyword evidence="1" id="KW-0472">Membrane</keyword>
<reference evidence="2 3" key="1">
    <citation type="journal article" date="2024" name="G3 (Bethesda)">
        <title>Genome assembly of Hibiscus sabdariffa L. provides insights into metabolisms of medicinal natural products.</title>
        <authorList>
            <person name="Kim T."/>
        </authorList>
    </citation>
    <scope>NUCLEOTIDE SEQUENCE [LARGE SCALE GENOMIC DNA]</scope>
    <source>
        <strain evidence="2">TK-2024</strain>
        <tissue evidence="2">Old leaves</tissue>
    </source>
</reference>
<evidence type="ECO:0000256" key="1">
    <source>
        <dbReference type="SAM" id="Phobius"/>
    </source>
</evidence>
<name>A0ABR2QTL0_9ROSI</name>
<proteinExistence type="predicted"/>
<protein>
    <recommendedName>
        <fullName evidence="4">Transmembrane protein</fullName>
    </recommendedName>
</protein>
<evidence type="ECO:0000313" key="2">
    <source>
        <dbReference type="EMBL" id="KAK9003938.1"/>
    </source>
</evidence>
<accession>A0ABR2QTL0</accession>
<gene>
    <name evidence="2" type="ORF">V6N11_001757</name>
</gene>